<dbReference type="RefSeq" id="WP_089022516.1">
    <property type="nucleotide sequence ID" value="NZ_NIQC01000002.1"/>
</dbReference>
<feature type="transmembrane region" description="Helical" evidence="1">
    <location>
        <begin position="29"/>
        <end position="52"/>
    </location>
</feature>
<dbReference type="EMBL" id="NIQC01000002">
    <property type="protein sequence ID" value="OWZ84712.1"/>
    <property type="molecule type" value="Genomic_DNA"/>
</dbReference>
<dbReference type="OrthoDB" id="6658731at2"/>
<feature type="transmembrane region" description="Helical" evidence="1">
    <location>
        <begin position="58"/>
        <end position="83"/>
    </location>
</feature>
<keyword evidence="1" id="KW-1133">Transmembrane helix</keyword>
<evidence type="ECO:0000313" key="3">
    <source>
        <dbReference type="Proteomes" id="UP000214588"/>
    </source>
</evidence>
<evidence type="ECO:0000256" key="1">
    <source>
        <dbReference type="SAM" id="Phobius"/>
    </source>
</evidence>
<keyword evidence="1" id="KW-0472">Membrane</keyword>
<comment type="caution">
    <text evidence="2">The sequence shown here is derived from an EMBL/GenBank/DDBJ whole genome shotgun (WGS) entry which is preliminary data.</text>
</comment>
<protein>
    <submittedName>
        <fullName evidence="2">Uncharacterized protein</fullName>
    </submittedName>
</protein>
<dbReference type="Proteomes" id="UP000214588">
    <property type="component" value="Unassembled WGS sequence"/>
</dbReference>
<keyword evidence="3" id="KW-1185">Reference proteome</keyword>
<name>A0A226C107_9FIRM</name>
<gene>
    <name evidence="2" type="ORF">CDO51_01410</name>
</gene>
<keyword evidence="1" id="KW-0812">Transmembrane</keyword>
<dbReference type="AlphaFoldDB" id="A0A226C107"/>
<reference evidence="2 3" key="1">
    <citation type="submission" date="2017-06" db="EMBL/GenBank/DDBJ databases">
        <title>Draft Genome Sequence of Natranaerobius trueperi halophilic, alkalithermophilic bacteria from soda lakes.</title>
        <authorList>
            <person name="Zhao B."/>
        </authorList>
    </citation>
    <scope>NUCLEOTIDE SEQUENCE [LARGE SCALE GENOMIC DNA]</scope>
    <source>
        <strain evidence="2 3">DSM 18760</strain>
    </source>
</reference>
<organism evidence="2 3">
    <name type="scientific">Natranaerobius trueperi</name>
    <dbReference type="NCBI Taxonomy" id="759412"/>
    <lineage>
        <taxon>Bacteria</taxon>
        <taxon>Bacillati</taxon>
        <taxon>Bacillota</taxon>
        <taxon>Clostridia</taxon>
        <taxon>Natranaerobiales</taxon>
        <taxon>Natranaerobiaceae</taxon>
        <taxon>Natranaerobius</taxon>
    </lineage>
</organism>
<evidence type="ECO:0000313" key="2">
    <source>
        <dbReference type="EMBL" id="OWZ84712.1"/>
    </source>
</evidence>
<accession>A0A226C107</accession>
<proteinExistence type="predicted"/>
<sequence length="192" mass="21955">MKAKTTTGTPDSASLFPEDKKVYEPRGSIGWVFLLLMSIVFGVMAWFSFIAYSDYTGHFGAMISIILLALLAIISFLMFIWFFRIRYELTGDKLLIYYGPLKYNVDLYLVDDIEVKTLIPKLSIALILPGFSKWVVSYKNEGKLFMCATRSMNNITIVRTKIGNIGLTPAREADFIEEVNKRIQFFKALESR</sequence>